<gene>
    <name evidence="5" type="ORF">SAMN05421757_103364</name>
</gene>
<evidence type="ECO:0000313" key="5">
    <source>
        <dbReference type="EMBL" id="SNS79393.1"/>
    </source>
</evidence>
<protein>
    <submittedName>
        <fullName evidence="5">AraC-type DNA-binding protein</fullName>
    </submittedName>
</protein>
<dbReference type="InterPro" id="IPR020449">
    <property type="entry name" value="Tscrpt_reg_AraC-type_HTH"/>
</dbReference>
<evidence type="ECO:0000256" key="2">
    <source>
        <dbReference type="ARBA" id="ARBA00023125"/>
    </source>
</evidence>
<feature type="domain" description="HTH araC/xylS-type" evidence="4">
    <location>
        <begin position="167"/>
        <end position="265"/>
    </location>
</feature>
<dbReference type="InterPro" id="IPR018060">
    <property type="entry name" value="HTH_AraC"/>
</dbReference>
<dbReference type="PANTHER" id="PTHR43280:SF32">
    <property type="entry name" value="TRANSCRIPTIONAL REGULATORY PROTEIN"/>
    <property type="match status" value="1"/>
</dbReference>
<dbReference type="EMBL" id="FZOY01000003">
    <property type="protein sequence ID" value="SNS79393.1"/>
    <property type="molecule type" value="Genomic_DNA"/>
</dbReference>
<dbReference type="PROSITE" id="PS01124">
    <property type="entry name" value="HTH_ARAC_FAMILY_2"/>
    <property type="match status" value="1"/>
</dbReference>
<evidence type="ECO:0000259" key="4">
    <source>
        <dbReference type="PROSITE" id="PS01124"/>
    </source>
</evidence>
<sequence length="268" mass="29974">MSILPAVSTGPLRLVPVQRLAQGGRWRTEAMRSYRMPLLLWFTRGQGRITVAGLTRGYGAHNAVFVPGGTMHGFDVSGKVFGTAIFFNQSDGLDLPAEPCHLRVRDARHQNELTSLLEALQREIDADRPLRDRAIACHAGLLSVWIARQRADYEDRPGETAARDLVRRYTRAIEEQLYTGQSVGDYAESLGVTPTHLSRVCNQTCGRPASELLADRLTFEARRLLLDTALPVKRVAEILGYGSAAYFTRAFHNRTGQTPTEFRERRQP</sequence>
<dbReference type="SUPFAM" id="SSF51215">
    <property type="entry name" value="Regulatory protein AraC"/>
    <property type="match status" value="1"/>
</dbReference>
<keyword evidence="2 5" id="KW-0238">DNA-binding</keyword>
<dbReference type="SMART" id="SM00342">
    <property type="entry name" value="HTH_ARAC"/>
    <property type="match status" value="1"/>
</dbReference>
<keyword evidence="6" id="KW-1185">Reference proteome</keyword>
<dbReference type="GO" id="GO:0003700">
    <property type="term" value="F:DNA-binding transcription factor activity"/>
    <property type="evidence" value="ECO:0007669"/>
    <property type="project" value="InterPro"/>
</dbReference>
<dbReference type="SUPFAM" id="SSF46689">
    <property type="entry name" value="Homeodomain-like"/>
    <property type="match status" value="1"/>
</dbReference>
<organism evidence="5 6">
    <name type="scientific">Tropicimonas sediminicola</name>
    <dbReference type="NCBI Taxonomy" id="1031541"/>
    <lineage>
        <taxon>Bacteria</taxon>
        <taxon>Pseudomonadati</taxon>
        <taxon>Pseudomonadota</taxon>
        <taxon>Alphaproteobacteria</taxon>
        <taxon>Rhodobacterales</taxon>
        <taxon>Roseobacteraceae</taxon>
        <taxon>Tropicimonas</taxon>
    </lineage>
</organism>
<dbReference type="RefSeq" id="WP_089232947.1">
    <property type="nucleotide sequence ID" value="NZ_FZOY01000003.1"/>
</dbReference>
<name>A0A239HEZ7_9RHOB</name>
<keyword evidence="1" id="KW-0805">Transcription regulation</keyword>
<evidence type="ECO:0000256" key="1">
    <source>
        <dbReference type="ARBA" id="ARBA00023015"/>
    </source>
</evidence>
<proteinExistence type="predicted"/>
<dbReference type="PRINTS" id="PR00032">
    <property type="entry name" value="HTHARAC"/>
</dbReference>
<dbReference type="AlphaFoldDB" id="A0A239HEZ7"/>
<evidence type="ECO:0000313" key="6">
    <source>
        <dbReference type="Proteomes" id="UP000198426"/>
    </source>
</evidence>
<reference evidence="5 6" key="1">
    <citation type="submission" date="2017-06" db="EMBL/GenBank/DDBJ databases">
        <authorList>
            <person name="Kim H.J."/>
            <person name="Triplett B.A."/>
        </authorList>
    </citation>
    <scope>NUCLEOTIDE SEQUENCE [LARGE SCALE GENOMIC DNA]</scope>
    <source>
        <strain evidence="5 6">DSM 29339</strain>
    </source>
</reference>
<dbReference type="PANTHER" id="PTHR43280">
    <property type="entry name" value="ARAC-FAMILY TRANSCRIPTIONAL REGULATOR"/>
    <property type="match status" value="1"/>
</dbReference>
<keyword evidence="3" id="KW-0804">Transcription</keyword>
<evidence type="ECO:0000256" key="3">
    <source>
        <dbReference type="ARBA" id="ARBA00023163"/>
    </source>
</evidence>
<dbReference type="OrthoDB" id="9814125at2"/>
<dbReference type="GO" id="GO:0043565">
    <property type="term" value="F:sequence-specific DNA binding"/>
    <property type="evidence" value="ECO:0007669"/>
    <property type="project" value="InterPro"/>
</dbReference>
<dbReference type="Proteomes" id="UP000198426">
    <property type="component" value="Unassembled WGS sequence"/>
</dbReference>
<dbReference type="Gene3D" id="1.10.10.60">
    <property type="entry name" value="Homeodomain-like"/>
    <property type="match status" value="1"/>
</dbReference>
<dbReference type="Pfam" id="PF12833">
    <property type="entry name" value="HTH_18"/>
    <property type="match status" value="1"/>
</dbReference>
<dbReference type="InterPro" id="IPR009057">
    <property type="entry name" value="Homeodomain-like_sf"/>
</dbReference>
<dbReference type="InterPro" id="IPR037923">
    <property type="entry name" value="HTH-like"/>
</dbReference>
<accession>A0A239HEZ7</accession>